<evidence type="ECO:0000256" key="8">
    <source>
        <dbReference type="ARBA" id="ARBA00022670"/>
    </source>
</evidence>
<keyword evidence="8" id="KW-0645">Protease</keyword>
<dbReference type="InterPro" id="IPR005944">
    <property type="entry name" value="Pro_iminopeptidase"/>
</dbReference>
<name>A0ABX6VBI1_9GAMM</name>
<dbReference type="SUPFAM" id="SSF52096">
    <property type="entry name" value="ClpP/crotonase"/>
    <property type="match status" value="1"/>
</dbReference>
<comment type="subcellular location">
    <subcellularLocation>
        <location evidence="2">Cytoplasm</location>
    </subcellularLocation>
</comment>
<feature type="chain" id="PRO_5047270261" description="Proline iminopeptidase" evidence="12">
    <location>
        <begin position="22"/>
        <end position="682"/>
    </location>
</feature>
<reference evidence="15" key="1">
    <citation type="submission" date="2021-07" db="EMBL/GenBank/DDBJ databases">
        <title>Shewanella sp. YLB-07 whole genome sequence.</title>
        <authorList>
            <person name="Yu L."/>
        </authorList>
    </citation>
    <scope>NUCLEOTIDE SEQUENCE</scope>
    <source>
        <strain evidence="15">YLB-08</strain>
    </source>
</reference>
<feature type="domain" description="Peptidase S33 tripeptidyl aminopeptidase-like C-terminal" evidence="14">
    <location>
        <begin position="406"/>
        <end position="496"/>
    </location>
</feature>
<dbReference type="PRINTS" id="PR00793">
    <property type="entry name" value="PROAMNOPTASE"/>
</dbReference>
<dbReference type="RefSeq" id="WP_142871532.1">
    <property type="nucleotide sequence ID" value="NZ_CP045503.2"/>
</dbReference>
<evidence type="ECO:0000259" key="14">
    <source>
        <dbReference type="Pfam" id="PF08386"/>
    </source>
</evidence>
<dbReference type="GO" id="GO:0016787">
    <property type="term" value="F:hydrolase activity"/>
    <property type="evidence" value="ECO:0007669"/>
    <property type="project" value="UniProtKB-KW"/>
</dbReference>
<dbReference type="Proteomes" id="UP000316416">
    <property type="component" value="Chromosome"/>
</dbReference>
<dbReference type="EMBL" id="CP045503">
    <property type="protein sequence ID" value="QPG59377.1"/>
    <property type="molecule type" value="Genomic_DNA"/>
</dbReference>
<evidence type="ECO:0000256" key="2">
    <source>
        <dbReference type="ARBA" id="ARBA00004496"/>
    </source>
</evidence>
<evidence type="ECO:0000256" key="5">
    <source>
        <dbReference type="ARBA" id="ARBA00021843"/>
    </source>
</evidence>
<evidence type="ECO:0000313" key="16">
    <source>
        <dbReference type="Proteomes" id="UP000316416"/>
    </source>
</evidence>
<dbReference type="InterPro" id="IPR000073">
    <property type="entry name" value="AB_hydrolase_1"/>
</dbReference>
<evidence type="ECO:0000256" key="4">
    <source>
        <dbReference type="ARBA" id="ARBA00012568"/>
    </source>
</evidence>
<keyword evidence="7" id="KW-0963">Cytoplasm</keyword>
<comment type="catalytic activity">
    <reaction evidence="1">
        <text>Release of N-terminal proline from a peptide.</text>
        <dbReference type="EC" id="3.4.11.5"/>
    </reaction>
</comment>
<dbReference type="PROSITE" id="PS51257">
    <property type="entry name" value="PROKAR_LIPOPROTEIN"/>
    <property type="match status" value="1"/>
</dbReference>
<feature type="domain" description="AB hydrolase-1" evidence="13">
    <location>
        <begin position="106"/>
        <end position="238"/>
    </location>
</feature>
<evidence type="ECO:0000256" key="3">
    <source>
        <dbReference type="ARBA" id="ARBA00010088"/>
    </source>
</evidence>
<evidence type="ECO:0000256" key="11">
    <source>
        <dbReference type="SAM" id="MobiDB-lite"/>
    </source>
</evidence>
<dbReference type="InterPro" id="IPR013595">
    <property type="entry name" value="Pept_S33_TAP-like_C"/>
</dbReference>
<dbReference type="PANTHER" id="PTHR43722:SF1">
    <property type="entry name" value="PROLINE IMINOPEPTIDASE"/>
    <property type="match status" value="1"/>
</dbReference>
<dbReference type="InterPro" id="IPR029058">
    <property type="entry name" value="AB_hydrolase_fold"/>
</dbReference>
<evidence type="ECO:0000256" key="12">
    <source>
        <dbReference type="SAM" id="SignalP"/>
    </source>
</evidence>
<feature type="signal peptide" evidence="12">
    <location>
        <begin position="1"/>
        <end position="21"/>
    </location>
</feature>
<protein>
    <recommendedName>
        <fullName evidence="5">Proline iminopeptidase</fullName>
        <ecNumber evidence="4">3.4.11.5</ecNumber>
    </recommendedName>
    <alternativeName>
        <fullName evidence="10">Prolyl aminopeptidase</fullName>
    </alternativeName>
</protein>
<dbReference type="SUPFAM" id="SSF53474">
    <property type="entry name" value="alpha/beta-Hydrolases"/>
    <property type="match status" value="1"/>
</dbReference>
<evidence type="ECO:0000256" key="10">
    <source>
        <dbReference type="ARBA" id="ARBA00029605"/>
    </source>
</evidence>
<keyword evidence="6" id="KW-0031">Aminopeptidase</keyword>
<dbReference type="EC" id="3.4.11.5" evidence="4"/>
<dbReference type="Gene3D" id="3.40.50.1820">
    <property type="entry name" value="alpha/beta hydrolase"/>
    <property type="match status" value="1"/>
</dbReference>
<gene>
    <name evidence="15" type="ORF">FM038_019795</name>
</gene>
<sequence length="682" mass="73904">MIKVNLSFVASTIIATSMLSACGGSSSKPDTTKTDGSVTPASSYKSIECKEMLSAGQLTQLTPGSSCGYLSVPEKHALYGQSASEKKIEIAVIKLASLSSDKKADPIVYLQGGPGGSANESMGEIIKSKTFIKDRDVYLVDQRGTGYSKPALFCTEYNGEAGTPEQLQACKARLEKSGIDLDAYHSVHNALDFIQLRQALQIPEWNLYGISYGTRLATTIMRENSEGIRSVILDGMFPIEVNGISDTPWANYETLNQIVRNCINTESCPDDEFKTVIQDIIARMHNEGMVAESREFIQILLELATEPVIINYLMAVDEDINKYASAFEVLQAEQDDSDEQTGNSGSGDDETLDAEDIFYSAMGLSTICAEEYPFLGTTALSGANSQGWSASTQLAVDGMFHMGFDKASCQVWSVAPANNIETQAVTSNLPVLILNGQNDSQTPAAWGALVANNLPNAQNITNPQGGHGQLLAGFSCFDALADEFFTSPNKMLDTSCVSAIAQISYDNEGHNEEAANFTFKDNDTSSTSVYMNGVIGSDTLAVMQTLFSKYPQIKTIVMQDVPGSMDDDTNLLASMEIRNRGIATHIPADGMVASGGTDMFLAGVKRTIEAGAKLGVHSWSDGSGKVALDYPREHQEHMKYLEYYKAIGIDADFYWYTLEAATADSIHWMTTQEITQYSVLAE</sequence>
<keyword evidence="9 15" id="KW-0378">Hydrolase</keyword>
<evidence type="ECO:0000256" key="9">
    <source>
        <dbReference type="ARBA" id="ARBA00022801"/>
    </source>
</evidence>
<evidence type="ECO:0000313" key="15">
    <source>
        <dbReference type="EMBL" id="QPG59377.1"/>
    </source>
</evidence>
<dbReference type="InterPro" id="IPR002410">
    <property type="entry name" value="Peptidase_S33"/>
</dbReference>
<dbReference type="Pfam" id="PF08386">
    <property type="entry name" value="Abhydrolase_4"/>
    <property type="match status" value="1"/>
</dbReference>
<keyword evidence="16" id="KW-1185">Reference proteome</keyword>
<dbReference type="PANTHER" id="PTHR43722">
    <property type="entry name" value="PROLINE IMINOPEPTIDASE"/>
    <property type="match status" value="1"/>
</dbReference>
<feature type="region of interest" description="Disordered" evidence="11">
    <location>
        <begin position="332"/>
        <end position="351"/>
    </location>
</feature>
<keyword evidence="12" id="KW-0732">Signal</keyword>
<evidence type="ECO:0000256" key="7">
    <source>
        <dbReference type="ARBA" id="ARBA00022490"/>
    </source>
</evidence>
<evidence type="ECO:0000256" key="1">
    <source>
        <dbReference type="ARBA" id="ARBA00001585"/>
    </source>
</evidence>
<accession>A0ABX6VBI1</accession>
<proteinExistence type="inferred from homology"/>
<evidence type="ECO:0000256" key="6">
    <source>
        <dbReference type="ARBA" id="ARBA00022438"/>
    </source>
</evidence>
<evidence type="ECO:0000259" key="13">
    <source>
        <dbReference type="Pfam" id="PF00561"/>
    </source>
</evidence>
<dbReference type="Pfam" id="PF00561">
    <property type="entry name" value="Abhydrolase_1"/>
    <property type="match status" value="1"/>
</dbReference>
<dbReference type="InterPro" id="IPR029045">
    <property type="entry name" value="ClpP/crotonase-like_dom_sf"/>
</dbReference>
<comment type="similarity">
    <text evidence="3">Belongs to the peptidase S33 family.</text>
</comment>
<organism evidence="15 16">
    <name type="scientific">Shewanella eurypsychrophilus</name>
    <dbReference type="NCBI Taxonomy" id="2593656"/>
    <lineage>
        <taxon>Bacteria</taxon>
        <taxon>Pseudomonadati</taxon>
        <taxon>Pseudomonadota</taxon>
        <taxon>Gammaproteobacteria</taxon>
        <taxon>Alteromonadales</taxon>
        <taxon>Shewanellaceae</taxon>
        <taxon>Shewanella</taxon>
    </lineage>
</organism>